<dbReference type="PROSITE" id="PS51186">
    <property type="entry name" value="GNAT"/>
    <property type="match status" value="1"/>
</dbReference>
<dbReference type="InterPro" id="IPR000182">
    <property type="entry name" value="GNAT_dom"/>
</dbReference>
<dbReference type="EMBL" id="FZPH01000001">
    <property type="protein sequence ID" value="SNS68930.1"/>
    <property type="molecule type" value="Genomic_DNA"/>
</dbReference>
<dbReference type="InterPro" id="IPR016181">
    <property type="entry name" value="Acyl_CoA_acyltransferase"/>
</dbReference>
<dbReference type="AlphaFoldDB" id="A0A239GIH0"/>
<evidence type="ECO:0000313" key="2">
    <source>
        <dbReference type="EMBL" id="SNS68930.1"/>
    </source>
</evidence>
<accession>A0A239GIH0</accession>
<sequence length="295" mass="31715">MPALQPPTVDVHRSFLAAMTEFQAEGRGATDDQTMIGSELREYGDRWAEPGVFAEYVAGLRADEETPRRAGFVPATTLWWVDGDTYLGRLAIRHRLTEGLRELGGHIGYDVRSTARRRGHATAMLRAALPITRSLGIVSALVTCDVDNVGSRKVIEANGGVFEDERAGKLRFWVPTAPVGSAPVIYKLLATAEWRAAEAAGVYAGSDFDRGDGFIHFSGADQVVETAARVFAGQTGLTMLAVDPDVLGDDLRWEASRGGALFPHLYAPMPLTAVVAVIALRDDIPVDEAVAAALP</sequence>
<keyword evidence="2" id="KW-0808">Transferase</keyword>
<organism evidence="2 3">
    <name type="scientific">Asanoa hainanensis</name>
    <dbReference type="NCBI Taxonomy" id="560556"/>
    <lineage>
        <taxon>Bacteria</taxon>
        <taxon>Bacillati</taxon>
        <taxon>Actinomycetota</taxon>
        <taxon>Actinomycetes</taxon>
        <taxon>Micromonosporales</taxon>
        <taxon>Micromonosporaceae</taxon>
        <taxon>Asanoa</taxon>
    </lineage>
</organism>
<gene>
    <name evidence="2" type="ORF">SAMN05421812_101421</name>
</gene>
<feature type="domain" description="N-acetyltransferase" evidence="1">
    <location>
        <begin position="24"/>
        <end position="191"/>
    </location>
</feature>
<dbReference type="PANTHER" id="PTHR39173:SF1">
    <property type="entry name" value="ACETYLTRANSFERASE"/>
    <property type="match status" value="1"/>
</dbReference>
<dbReference type="Proteomes" id="UP000198362">
    <property type="component" value="Unassembled WGS sequence"/>
</dbReference>
<dbReference type="PANTHER" id="PTHR39173">
    <property type="entry name" value="ACETYLTRANSFERASE"/>
    <property type="match status" value="1"/>
</dbReference>
<dbReference type="Gene3D" id="3.40.630.30">
    <property type="match status" value="1"/>
</dbReference>
<evidence type="ECO:0000259" key="1">
    <source>
        <dbReference type="PROSITE" id="PS51186"/>
    </source>
</evidence>
<reference evidence="2 3" key="1">
    <citation type="submission" date="2017-06" db="EMBL/GenBank/DDBJ databases">
        <authorList>
            <person name="Kim H.J."/>
            <person name="Triplett B.A."/>
        </authorList>
    </citation>
    <scope>NUCLEOTIDE SEQUENCE [LARGE SCALE GENOMIC DNA]</scope>
    <source>
        <strain evidence="2 3">CGMCC 4.5593</strain>
    </source>
</reference>
<dbReference type="SUPFAM" id="SSF55729">
    <property type="entry name" value="Acyl-CoA N-acyltransferases (Nat)"/>
    <property type="match status" value="1"/>
</dbReference>
<dbReference type="Pfam" id="PF13302">
    <property type="entry name" value="Acetyltransf_3"/>
    <property type="match status" value="1"/>
</dbReference>
<dbReference type="SUPFAM" id="SSF56399">
    <property type="entry name" value="ADP-ribosylation"/>
    <property type="match status" value="1"/>
</dbReference>
<proteinExistence type="predicted"/>
<dbReference type="InterPro" id="IPR009297">
    <property type="entry name" value="DUF952"/>
</dbReference>
<protein>
    <submittedName>
        <fullName evidence="2">Predicted acetyltransferase</fullName>
    </submittedName>
</protein>
<dbReference type="Pfam" id="PF06108">
    <property type="entry name" value="DUF952"/>
    <property type="match status" value="1"/>
</dbReference>
<dbReference type="Gene3D" id="3.20.170.20">
    <property type="entry name" value="Protein of unknown function DUF952"/>
    <property type="match status" value="1"/>
</dbReference>
<evidence type="ECO:0000313" key="3">
    <source>
        <dbReference type="Proteomes" id="UP000198362"/>
    </source>
</evidence>
<name>A0A239GIH0_9ACTN</name>
<keyword evidence="3" id="KW-1185">Reference proteome</keyword>
<dbReference type="GO" id="GO:0016747">
    <property type="term" value="F:acyltransferase activity, transferring groups other than amino-acyl groups"/>
    <property type="evidence" value="ECO:0007669"/>
    <property type="project" value="InterPro"/>
</dbReference>